<sequence>MHPQQILHMIEETAGLLFYRDQKSKANNEISKKQEKVNQILFTLQEEVSAKIGVMERAREEIEMYKSAIEKIKAKERQVKVLEYRRDVSEIDLKRIVFQKLKSENDRNQQRISEKENAYEISKNILKGLQLNMEQFQSNKSDSQLGLDRLENVLWSSENETSHLKKEIVTNDYVLKNLQRKLNKLKLKKLPKLQEECCELSLKVETLKNDLWQKKKQLKYVETCDVEVWKQQIQNQLETEETENKLIKRKIKNIVSLLTDTERDEFQQKQEKLIRNSKRAEYQNEILVLNEELASVKFNEYQIKAAAKQLNDCESNLYAIYQQLSDERFWRVNIIIKRYPFKEQNHQTGETLVYGKLFELFSIKDPTKFSTPLEIGAGYKLQQVVVKNQDVVKKIFASGRLNYSTTFMPIQNMSNSFTISHHTLSTIEQMTRGKAWLAKSLIEYDPILEPVMNHVFGNFFIAKDRETAKKIAMGNNLQRFLCVTLDGDKYAPSGTLEGGYQNFSANLLSSYAKLRELQSNQSELTRL</sequence>
<dbReference type="InterPro" id="IPR036277">
    <property type="entry name" value="SMC_hinge_sf"/>
</dbReference>
<feature type="coiled-coil region" evidence="1">
    <location>
        <begin position="16"/>
        <end position="118"/>
    </location>
</feature>
<dbReference type="AlphaFoldDB" id="A0A8J8P423"/>
<evidence type="ECO:0000313" key="3">
    <source>
        <dbReference type="EMBL" id="TNV85465.1"/>
    </source>
</evidence>
<accession>A0A8J8P423</accession>
<comment type="caution">
    <text evidence="3">The sequence shown here is derived from an EMBL/GenBank/DDBJ whole genome shotgun (WGS) entry which is preliminary data.</text>
</comment>
<evidence type="ECO:0000256" key="1">
    <source>
        <dbReference type="SAM" id="Coils"/>
    </source>
</evidence>
<dbReference type="PANTHER" id="PTHR43977">
    <property type="entry name" value="STRUCTURAL MAINTENANCE OF CHROMOSOMES PROTEIN 3"/>
    <property type="match status" value="1"/>
</dbReference>
<organism evidence="3 4">
    <name type="scientific">Halteria grandinella</name>
    <dbReference type="NCBI Taxonomy" id="5974"/>
    <lineage>
        <taxon>Eukaryota</taxon>
        <taxon>Sar</taxon>
        <taxon>Alveolata</taxon>
        <taxon>Ciliophora</taxon>
        <taxon>Intramacronucleata</taxon>
        <taxon>Spirotrichea</taxon>
        <taxon>Stichotrichia</taxon>
        <taxon>Sporadotrichida</taxon>
        <taxon>Halteriidae</taxon>
        <taxon>Halteria</taxon>
    </lineage>
</organism>
<dbReference type="Gene3D" id="1.20.1060.20">
    <property type="match status" value="1"/>
</dbReference>
<dbReference type="GO" id="GO:0005694">
    <property type="term" value="C:chromosome"/>
    <property type="evidence" value="ECO:0007669"/>
    <property type="project" value="InterPro"/>
</dbReference>
<protein>
    <recommendedName>
        <fullName evidence="2">SMC hinge domain-containing protein</fullName>
    </recommendedName>
</protein>
<dbReference type="SMART" id="SM00968">
    <property type="entry name" value="SMC_hinge"/>
    <property type="match status" value="1"/>
</dbReference>
<dbReference type="SUPFAM" id="SSF75553">
    <property type="entry name" value="Smc hinge domain"/>
    <property type="match status" value="1"/>
</dbReference>
<name>A0A8J8P423_HALGN</name>
<feature type="domain" description="SMC hinge" evidence="2">
    <location>
        <begin position="351"/>
        <end position="472"/>
    </location>
</feature>
<reference evidence="3" key="1">
    <citation type="submission" date="2019-06" db="EMBL/GenBank/DDBJ databases">
        <authorList>
            <person name="Zheng W."/>
        </authorList>
    </citation>
    <scope>NUCLEOTIDE SEQUENCE</scope>
    <source>
        <strain evidence="3">QDHG01</strain>
    </source>
</reference>
<dbReference type="Gene3D" id="3.30.70.1620">
    <property type="match status" value="1"/>
</dbReference>
<dbReference type="Proteomes" id="UP000785679">
    <property type="component" value="Unassembled WGS sequence"/>
</dbReference>
<evidence type="ECO:0000259" key="2">
    <source>
        <dbReference type="SMART" id="SM00968"/>
    </source>
</evidence>
<proteinExistence type="predicted"/>
<evidence type="ECO:0000313" key="4">
    <source>
        <dbReference type="Proteomes" id="UP000785679"/>
    </source>
</evidence>
<dbReference type="GO" id="GO:0005524">
    <property type="term" value="F:ATP binding"/>
    <property type="evidence" value="ECO:0007669"/>
    <property type="project" value="InterPro"/>
</dbReference>
<dbReference type="InterPro" id="IPR010935">
    <property type="entry name" value="SMC_hinge"/>
</dbReference>
<gene>
    <name evidence="3" type="ORF">FGO68_gene8926</name>
</gene>
<dbReference type="Pfam" id="PF06470">
    <property type="entry name" value="SMC_hinge"/>
    <property type="match status" value="1"/>
</dbReference>
<dbReference type="GO" id="GO:0051276">
    <property type="term" value="P:chromosome organization"/>
    <property type="evidence" value="ECO:0007669"/>
    <property type="project" value="InterPro"/>
</dbReference>
<keyword evidence="1" id="KW-0175">Coiled coil</keyword>
<dbReference type="EMBL" id="RRYP01001816">
    <property type="protein sequence ID" value="TNV85465.1"/>
    <property type="molecule type" value="Genomic_DNA"/>
</dbReference>
<dbReference type="OrthoDB" id="10255539at2759"/>
<keyword evidence="4" id="KW-1185">Reference proteome</keyword>